<protein>
    <submittedName>
        <fullName evidence="2">Uncharacterized protein</fullName>
    </submittedName>
</protein>
<organism evidence="2 3">
    <name type="scientific">Ceratodon purpureus</name>
    <name type="common">Fire moss</name>
    <name type="synonym">Dicranum purpureum</name>
    <dbReference type="NCBI Taxonomy" id="3225"/>
    <lineage>
        <taxon>Eukaryota</taxon>
        <taxon>Viridiplantae</taxon>
        <taxon>Streptophyta</taxon>
        <taxon>Embryophyta</taxon>
        <taxon>Bryophyta</taxon>
        <taxon>Bryophytina</taxon>
        <taxon>Bryopsida</taxon>
        <taxon>Dicranidae</taxon>
        <taxon>Pseudoditrichales</taxon>
        <taxon>Ditrichaceae</taxon>
        <taxon>Ceratodon</taxon>
    </lineage>
</organism>
<dbReference type="EMBL" id="CM026429">
    <property type="protein sequence ID" value="KAG0564764.1"/>
    <property type="molecule type" value="Genomic_DNA"/>
</dbReference>
<name>A0A8T0H344_CERPU</name>
<keyword evidence="3" id="KW-1185">Reference proteome</keyword>
<reference evidence="2" key="1">
    <citation type="submission" date="2020-06" db="EMBL/GenBank/DDBJ databases">
        <title>WGS assembly of Ceratodon purpureus strain R40.</title>
        <authorList>
            <person name="Carey S.B."/>
            <person name="Jenkins J."/>
            <person name="Shu S."/>
            <person name="Lovell J.T."/>
            <person name="Sreedasyam A."/>
            <person name="Maumus F."/>
            <person name="Tiley G.P."/>
            <person name="Fernandez-Pozo N."/>
            <person name="Barry K."/>
            <person name="Chen C."/>
            <person name="Wang M."/>
            <person name="Lipzen A."/>
            <person name="Daum C."/>
            <person name="Saski C.A."/>
            <person name="Payton A.C."/>
            <person name="Mcbreen J.C."/>
            <person name="Conrad R.E."/>
            <person name="Kollar L.M."/>
            <person name="Olsson S."/>
            <person name="Huttunen S."/>
            <person name="Landis J.B."/>
            <person name="Wickett N.J."/>
            <person name="Johnson M.G."/>
            <person name="Rensing S.A."/>
            <person name="Grimwood J."/>
            <person name="Schmutz J."/>
            <person name="Mcdaniel S.F."/>
        </authorList>
    </citation>
    <scope>NUCLEOTIDE SEQUENCE</scope>
    <source>
        <strain evidence="2">R40</strain>
    </source>
</reference>
<evidence type="ECO:0000313" key="2">
    <source>
        <dbReference type="EMBL" id="KAG0564764.1"/>
    </source>
</evidence>
<comment type="caution">
    <text evidence="2">The sequence shown here is derived from an EMBL/GenBank/DDBJ whole genome shotgun (WGS) entry which is preliminary data.</text>
</comment>
<proteinExistence type="predicted"/>
<keyword evidence="1" id="KW-0732">Signal</keyword>
<accession>A0A8T0H344</accession>
<dbReference type="AlphaFoldDB" id="A0A8T0H344"/>
<feature type="chain" id="PRO_5035866437" evidence="1">
    <location>
        <begin position="17"/>
        <end position="53"/>
    </location>
</feature>
<dbReference type="Proteomes" id="UP000822688">
    <property type="component" value="Chromosome 8"/>
</dbReference>
<gene>
    <name evidence="2" type="ORF">KC19_8G138000</name>
</gene>
<evidence type="ECO:0000313" key="3">
    <source>
        <dbReference type="Proteomes" id="UP000822688"/>
    </source>
</evidence>
<evidence type="ECO:0000256" key="1">
    <source>
        <dbReference type="SAM" id="SignalP"/>
    </source>
</evidence>
<feature type="signal peptide" evidence="1">
    <location>
        <begin position="1"/>
        <end position="16"/>
    </location>
</feature>
<sequence>MLCSAMLCCFSMYGHGCIVPCRVDACVGFGNAGVRSVAWDVGECRWEGSGMGW</sequence>